<sequence>MTGLNELNSFVDIDWQPDKTAATPIYKQIIEYISSKVSSGDWVVGKKLPSQRKLAEIFKVNRSTIVAAMDELISYGMLESEFGGGTKVASNTWSILMAAPPDWNKYIHSGSFKSNLPTIQTINKLEFESSYIRIGTGELSPELFPHQLMNKVFRKLPSKIPSLNYLGSLGLPELRNSLSKRLAKQGIDAPPSTILITSGALQGLQLISVCMLNPGSTIFTEAPTYLKSLQVFQSAGMKLSGVPMDGQGIMYWQIKKVLHGSLLYTIPTHQNPTGIVMPEERRKSLFDFCRVNRLPMIEDNAYGELWFDQEPPAPIKAMDKNGMILYLGTISKTFAPGLRIGWLIGPESVVDRIGDVKMQVDYGASSVSQWALTEFFESGYYDDYILDLKKELRSRRDLAIDVLNRYLSDLADWNVPNGGFYIWLRFRKVISIDRLFQKALENKILLNPGNVYDFATSNSLRLSYAYASPADFEKAIKIVADLVTSLMT</sequence>
<evidence type="ECO:0000256" key="1">
    <source>
        <dbReference type="ARBA" id="ARBA00005384"/>
    </source>
</evidence>
<keyword evidence="7" id="KW-0032">Aminotransferase</keyword>
<dbReference type="InterPro" id="IPR000524">
    <property type="entry name" value="Tscrpt_reg_HTH_GntR"/>
</dbReference>
<gene>
    <name evidence="7" type="ORF">JYB65_05140</name>
</gene>
<evidence type="ECO:0000256" key="4">
    <source>
        <dbReference type="ARBA" id="ARBA00023125"/>
    </source>
</evidence>
<evidence type="ECO:0000256" key="2">
    <source>
        <dbReference type="ARBA" id="ARBA00022898"/>
    </source>
</evidence>
<dbReference type="InterPro" id="IPR051446">
    <property type="entry name" value="HTH_trans_reg/aminotransferase"/>
</dbReference>
<dbReference type="Pfam" id="PF00392">
    <property type="entry name" value="GntR"/>
    <property type="match status" value="1"/>
</dbReference>
<evidence type="ECO:0000313" key="7">
    <source>
        <dbReference type="EMBL" id="MBN7772741.1"/>
    </source>
</evidence>
<name>A0A939D7V3_CLOAM</name>
<dbReference type="Pfam" id="PF00155">
    <property type="entry name" value="Aminotran_1_2"/>
    <property type="match status" value="1"/>
</dbReference>
<dbReference type="PRINTS" id="PR00035">
    <property type="entry name" value="HTHGNTR"/>
</dbReference>
<dbReference type="InterPro" id="IPR015424">
    <property type="entry name" value="PyrdxlP-dep_Trfase"/>
</dbReference>
<reference evidence="7" key="1">
    <citation type="submission" date="2021-02" db="EMBL/GenBank/DDBJ databases">
        <title>Abyssanaerobacter marinus gen.nov., sp., nov, anaerobic bacterium isolated from the Onnuri vent field of Indian Ocean and suggestion of Mogibacteriaceae fam. nov., and proposal of reclassification of ambiguous this family's genus member.</title>
        <authorList>
            <person name="Kim Y.J."/>
            <person name="Yang J.-A."/>
        </authorList>
    </citation>
    <scope>NUCLEOTIDE SEQUENCE</scope>
    <source>
        <strain evidence="7">DSM 2634</strain>
    </source>
</reference>
<dbReference type="GO" id="GO:0030170">
    <property type="term" value="F:pyridoxal phosphate binding"/>
    <property type="evidence" value="ECO:0007669"/>
    <property type="project" value="InterPro"/>
</dbReference>
<dbReference type="Gene3D" id="3.40.640.10">
    <property type="entry name" value="Type I PLP-dependent aspartate aminotransferase-like (Major domain)"/>
    <property type="match status" value="1"/>
</dbReference>
<keyword evidence="5" id="KW-0804">Transcription</keyword>
<keyword evidence="2" id="KW-0663">Pyridoxal phosphate</keyword>
<dbReference type="GO" id="GO:0003677">
    <property type="term" value="F:DNA binding"/>
    <property type="evidence" value="ECO:0007669"/>
    <property type="project" value="UniProtKB-KW"/>
</dbReference>
<dbReference type="SUPFAM" id="SSF53383">
    <property type="entry name" value="PLP-dependent transferases"/>
    <property type="match status" value="1"/>
</dbReference>
<comment type="similarity">
    <text evidence="1">In the C-terminal section; belongs to the class-I pyridoxal-phosphate-dependent aminotransferase family.</text>
</comment>
<dbReference type="PANTHER" id="PTHR46577:SF2">
    <property type="entry name" value="TRANSCRIPTIONAL REGULATORY PROTEIN"/>
    <property type="match status" value="1"/>
</dbReference>
<evidence type="ECO:0000313" key="8">
    <source>
        <dbReference type="Proteomes" id="UP000664545"/>
    </source>
</evidence>
<dbReference type="InterPro" id="IPR004839">
    <property type="entry name" value="Aminotransferase_I/II_large"/>
</dbReference>
<keyword evidence="7" id="KW-0808">Transferase</keyword>
<dbReference type="CDD" id="cd07377">
    <property type="entry name" value="WHTH_GntR"/>
    <property type="match status" value="1"/>
</dbReference>
<keyword evidence="3" id="KW-0805">Transcription regulation</keyword>
<dbReference type="Gene3D" id="3.90.1150.10">
    <property type="entry name" value="Aspartate Aminotransferase, domain 1"/>
    <property type="match status" value="1"/>
</dbReference>
<comment type="caution">
    <text evidence="7">The sequence shown here is derived from an EMBL/GenBank/DDBJ whole genome shotgun (WGS) entry which is preliminary data.</text>
</comment>
<dbReference type="InterPro" id="IPR036388">
    <property type="entry name" value="WH-like_DNA-bd_sf"/>
</dbReference>
<dbReference type="AlphaFoldDB" id="A0A939D7V3"/>
<evidence type="ECO:0000256" key="3">
    <source>
        <dbReference type="ARBA" id="ARBA00023015"/>
    </source>
</evidence>
<feature type="domain" description="HTH gntR-type" evidence="6">
    <location>
        <begin position="23"/>
        <end position="91"/>
    </location>
</feature>
<dbReference type="Proteomes" id="UP000664545">
    <property type="component" value="Unassembled WGS sequence"/>
</dbReference>
<dbReference type="SUPFAM" id="SSF46785">
    <property type="entry name" value="Winged helix' DNA-binding domain"/>
    <property type="match status" value="1"/>
</dbReference>
<keyword evidence="8" id="KW-1185">Reference proteome</keyword>
<dbReference type="PROSITE" id="PS50949">
    <property type="entry name" value="HTH_GNTR"/>
    <property type="match status" value="1"/>
</dbReference>
<organism evidence="7 8">
    <name type="scientific">Clostridium aminobutyricum</name>
    <dbReference type="NCBI Taxonomy" id="33953"/>
    <lineage>
        <taxon>Bacteria</taxon>
        <taxon>Bacillati</taxon>
        <taxon>Bacillota</taxon>
        <taxon>Clostridia</taxon>
        <taxon>Eubacteriales</taxon>
        <taxon>Clostridiaceae</taxon>
        <taxon>Clostridium</taxon>
    </lineage>
</organism>
<evidence type="ECO:0000256" key="5">
    <source>
        <dbReference type="ARBA" id="ARBA00023163"/>
    </source>
</evidence>
<dbReference type="SMART" id="SM00345">
    <property type="entry name" value="HTH_GNTR"/>
    <property type="match status" value="1"/>
</dbReference>
<dbReference type="GO" id="GO:0003700">
    <property type="term" value="F:DNA-binding transcription factor activity"/>
    <property type="evidence" value="ECO:0007669"/>
    <property type="project" value="InterPro"/>
</dbReference>
<protein>
    <submittedName>
        <fullName evidence="7">PLP-dependent aminotransferase family protein</fullName>
    </submittedName>
</protein>
<dbReference type="CDD" id="cd00609">
    <property type="entry name" value="AAT_like"/>
    <property type="match status" value="1"/>
</dbReference>
<evidence type="ECO:0000259" key="6">
    <source>
        <dbReference type="PROSITE" id="PS50949"/>
    </source>
</evidence>
<dbReference type="InterPro" id="IPR015421">
    <property type="entry name" value="PyrdxlP-dep_Trfase_major"/>
</dbReference>
<keyword evidence="4" id="KW-0238">DNA-binding</keyword>
<dbReference type="RefSeq" id="WP_206581518.1">
    <property type="nucleotide sequence ID" value="NZ_JAFJZZ010000001.1"/>
</dbReference>
<dbReference type="InterPro" id="IPR036390">
    <property type="entry name" value="WH_DNA-bd_sf"/>
</dbReference>
<dbReference type="InterPro" id="IPR015422">
    <property type="entry name" value="PyrdxlP-dep_Trfase_small"/>
</dbReference>
<dbReference type="GO" id="GO:0008483">
    <property type="term" value="F:transaminase activity"/>
    <property type="evidence" value="ECO:0007669"/>
    <property type="project" value="UniProtKB-KW"/>
</dbReference>
<proteinExistence type="inferred from homology"/>
<dbReference type="EMBL" id="JAFJZZ010000001">
    <property type="protein sequence ID" value="MBN7772741.1"/>
    <property type="molecule type" value="Genomic_DNA"/>
</dbReference>
<dbReference type="PANTHER" id="PTHR46577">
    <property type="entry name" value="HTH-TYPE TRANSCRIPTIONAL REGULATORY PROTEIN GABR"/>
    <property type="match status" value="1"/>
</dbReference>
<accession>A0A939D7V3</accession>
<dbReference type="Gene3D" id="1.10.10.10">
    <property type="entry name" value="Winged helix-like DNA-binding domain superfamily/Winged helix DNA-binding domain"/>
    <property type="match status" value="1"/>
</dbReference>